<evidence type="ECO:0000256" key="2">
    <source>
        <dbReference type="ARBA" id="ARBA00023295"/>
    </source>
</evidence>
<protein>
    <recommendedName>
        <fullName evidence="3">GH84 domain-containing protein</fullName>
    </recommendedName>
</protein>
<feature type="non-terminal residue" evidence="4">
    <location>
        <position position="233"/>
    </location>
</feature>
<feature type="domain" description="GH84" evidence="3">
    <location>
        <begin position="2"/>
        <end position="233"/>
    </location>
</feature>
<evidence type="ECO:0000313" key="4">
    <source>
        <dbReference type="EMBL" id="SVC83814.1"/>
    </source>
</evidence>
<accession>A0A382QE27</accession>
<keyword evidence="1" id="KW-0378">Hydrolase</keyword>
<name>A0A382QE27_9ZZZZ</name>
<reference evidence="4" key="1">
    <citation type="submission" date="2018-05" db="EMBL/GenBank/DDBJ databases">
        <authorList>
            <person name="Lanie J.A."/>
            <person name="Ng W.-L."/>
            <person name="Kazmierczak K.M."/>
            <person name="Andrzejewski T.M."/>
            <person name="Davidsen T.M."/>
            <person name="Wayne K.J."/>
            <person name="Tettelin H."/>
            <person name="Glass J.I."/>
            <person name="Rusch D."/>
            <person name="Podicherti R."/>
            <person name="Tsui H.-C.T."/>
            <person name="Winkler M.E."/>
        </authorList>
    </citation>
    <scope>NUCLEOTIDE SEQUENCE</scope>
</reference>
<dbReference type="GO" id="GO:0015929">
    <property type="term" value="F:hexosaminidase activity"/>
    <property type="evidence" value="ECO:0007669"/>
    <property type="project" value="UniProtKB-ARBA"/>
</dbReference>
<gene>
    <name evidence="4" type="ORF">METZ01_LOCUS336668</name>
</gene>
<keyword evidence="2" id="KW-0326">Glycosidase</keyword>
<dbReference type="Pfam" id="PF07555">
    <property type="entry name" value="NAGidase"/>
    <property type="match status" value="1"/>
</dbReference>
<dbReference type="InterPro" id="IPR011496">
    <property type="entry name" value="O-GlcNAcase_cat"/>
</dbReference>
<dbReference type="PROSITE" id="PS52009">
    <property type="entry name" value="GH84"/>
    <property type="match status" value="1"/>
</dbReference>
<evidence type="ECO:0000259" key="3">
    <source>
        <dbReference type="PROSITE" id="PS52009"/>
    </source>
</evidence>
<dbReference type="PANTHER" id="PTHR13170">
    <property type="entry name" value="O-GLCNACASE"/>
    <property type="match status" value="1"/>
</dbReference>
<dbReference type="SUPFAM" id="SSF51445">
    <property type="entry name" value="(Trans)glycosidases"/>
    <property type="match status" value="1"/>
</dbReference>
<dbReference type="EMBL" id="UINC01113890">
    <property type="protein sequence ID" value="SVC83814.1"/>
    <property type="molecule type" value="Genomic_DNA"/>
</dbReference>
<dbReference type="PANTHER" id="PTHR13170:SF16">
    <property type="entry name" value="PROTEIN O-GLCNACASE"/>
    <property type="match status" value="1"/>
</dbReference>
<dbReference type="GO" id="GO:1901135">
    <property type="term" value="P:carbohydrate derivative metabolic process"/>
    <property type="evidence" value="ECO:0007669"/>
    <property type="project" value="UniProtKB-ARBA"/>
</dbReference>
<sequence>MLKRGYIEGFYGRLMSQQDRNLILNSLAELSMDFYLYGPKEDPFHRSSWSSLYPKDKVEELENFRLQGEKLGIRTYMALSPLISPKDDLKRGIDKILNKIKQFKDLGFKDFAIFFDDINFEKNDLLANIHSNILNSVNEFIGNREEDAIIFCPTVYCNKFARGKLINSSYLKALSKEVPETMPMLWTGSEVVSETIGDEDIFSLEKVIKNPIFIWDNYYANDYCPRKLFIGDY</sequence>
<dbReference type="AlphaFoldDB" id="A0A382QE27"/>
<dbReference type="InterPro" id="IPR017853">
    <property type="entry name" value="GH"/>
</dbReference>
<dbReference type="InterPro" id="IPR051822">
    <property type="entry name" value="Glycosyl_Hydrolase_84"/>
</dbReference>
<evidence type="ECO:0000256" key="1">
    <source>
        <dbReference type="ARBA" id="ARBA00022801"/>
    </source>
</evidence>
<dbReference type="Gene3D" id="3.20.20.80">
    <property type="entry name" value="Glycosidases"/>
    <property type="match status" value="1"/>
</dbReference>
<organism evidence="4">
    <name type="scientific">marine metagenome</name>
    <dbReference type="NCBI Taxonomy" id="408172"/>
    <lineage>
        <taxon>unclassified sequences</taxon>
        <taxon>metagenomes</taxon>
        <taxon>ecological metagenomes</taxon>
    </lineage>
</organism>
<proteinExistence type="predicted"/>